<dbReference type="EMBL" id="JAZAVK010000010">
    <property type="protein sequence ID" value="KAK7431671.1"/>
    <property type="molecule type" value="Genomic_DNA"/>
</dbReference>
<sequence>MAPTLAAAVTVPVGDVVTMSDAELAHFIQKHRLPDGDYDLPVDGWDKLSKEERSSLAERLEAQKRGLAQSPTACSRPLDLDDLDARLRQVSPPKSFSLRPEPQAVDRSGTSTPPLDPEAHRTRHEIEAYHELINDGGRPLYAIDLVREAYRDPDKYAEILRPWQETLTQIRAEGIFRRQLQRWQDFRKWQNDNRGHEDNDGGFLAYVEQKKRWIEQDCLPRSRARRLAEIEADPSCLRSEWDQTQLLRRRQRRLYREHGCRGFRAYAKAVKRRLARHGFTQPFELDEDPKKQDKLTTWIEYLNYEYWWLDKHISDIERLEPEHDKLWQELVDDKILRPHETKEFVRTMASPMERAKERERAQKAVERAESEAKRIYALTQKDSKRLRIPKAKRISMLNQGAEELLAARRRFEQIRSRNDRITEFIRGTFGYAGAKREAARHRVLVQWVLDQVPLIEAEMNPSKANEPGIARRRTAKRKRTDEEPPERQSPKRVRFDLQEPRLTGARAPSRATEAQAEPGVVMDQGAAQGSQPKNPATGCLHQDDVQAMPQGPRRSPRFAARRDASRVAVEPDIS</sequence>
<reference evidence="2 3" key="1">
    <citation type="journal article" date="2025" name="Microbiol. Resour. Announc.">
        <title>Draft genome sequences for Neonectria magnoliae and Neonectria punicea, canker pathogens of Liriodendron tulipifera and Acer saccharum in West Virginia.</title>
        <authorList>
            <person name="Petronek H.M."/>
            <person name="Kasson M.T."/>
            <person name="Metheny A.M."/>
            <person name="Stauder C.M."/>
            <person name="Lovett B."/>
            <person name="Lynch S.C."/>
            <person name="Garnas J.R."/>
            <person name="Kasson L.R."/>
            <person name="Stajich J.E."/>
        </authorList>
    </citation>
    <scope>NUCLEOTIDE SEQUENCE [LARGE SCALE GENOMIC DNA]</scope>
    <source>
        <strain evidence="2 3">NRRL 64651</strain>
    </source>
</reference>
<name>A0ABR1IFV1_9HYPO</name>
<gene>
    <name evidence="2" type="ORF">QQZ08_001890</name>
</gene>
<evidence type="ECO:0000256" key="1">
    <source>
        <dbReference type="SAM" id="MobiDB-lite"/>
    </source>
</evidence>
<feature type="region of interest" description="Disordered" evidence="1">
    <location>
        <begin position="459"/>
        <end position="574"/>
    </location>
</feature>
<protein>
    <submittedName>
        <fullName evidence="2">Uncharacterized protein</fullName>
    </submittedName>
</protein>
<feature type="region of interest" description="Disordered" evidence="1">
    <location>
        <begin position="90"/>
        <end position="118"/>
    </location>
</feature>
<comment type="caution">
    <text evidence="2">The sequence shown here is derived from an EMBL/GenBank/DDBJ whole genome shotgun (WGS) entry which is preliminary data.</text>
</comment>
<evidence type="ECO:0000313" key="2">
    <source>
        <dbReference type="EMBL" id="KAK7431671.1"/>
    </source>
</evidence>
<feature type="compositionally biased region" description="Basic and acidic residues" evidence="1">
    <location>
        <begin position="479"/>
        <end position="499"/>
    </location>
</feature>
<keyword evidence="3" id="KW-1185">Reference proteome</keyword>
<accession>A0ABR1IFV1</accession>
<proteinExistence type="predicted"/>
<organism evidence="2 3">
    <name type="scientific">Neonectria magnoliae</name>
    <dbReference type="NCBI Taxonomy" id="2732573"/>
    <lineage>
        <taxon>Eukaryota</taxon>
        <taxon>Fungi</taxon>
        <taxon>Dikarya</taxon>
        <taxon>Ascomycota</taxon>
        <taxon>Pezizomycotina</taxon>
        <taxon>Sordariomycetes</taxon>
        <taxon>Hypocreomycetidae</taxon>
        <taxon>Hypocreales</taxon>
        <taxon>Nectriaceae</taxon>
        <taxon>Neonectria</taxon>
    </lineage>
</organism>
<dbReference type="Proteomes" id="UP001498421">
    <property type="component" value="Unassembled WGS sequence"/>
</dbReference>
<evidence type="ECO:0000313" key="3">
    <source>
        <dbReference type="Proteomes" id="UP001498421"/>
    </source>
</evidence>